<sequence>MTQVASMPEAPPLTNGFTVFHAPLAGGGSCFASAISSPPLLSAPEG</sequence>
<dbReference type="EMBL" id="GBRH01242338">
    <property type="protein sequence ID" value="JAD55557.1"/>
    <property type="molecule type" value="Transcribed_RNA"/>
</dbReference>
<organism evidence="1">
    <name type="scientific">Arundo donax</name>
    <name type="common">Giant reed</name>
    <name type="synonym">Donax arundinaceus</name>
    <dbReference type="NCBI Taxonomy" id="35708"/>
    <lineage>
        <taxon>Eukaryota</taxon>
        <taxon>Viridiplantae</taxon>
        <taxon>Streptophyta</taxon>
        <taxon>Embryophyta</taxon>
        <taxon>Tracheophyta</taxon>
        <taxon>Spermatophyta</taxon>
        <taxon>Magnoliopsida</taxon>
        <taxon>Liliopsida</taxon>
        <taxon>Poales</taxon>
        <taxon>Poaceae</taxon>
        <taxon>PACMAD clade</taxon>
        <taxon>Arundinoideae</taxon>
        <taxon>Arundineae</taxon>
        <taxon>Arundo</taxon>
    </lineage>
</organism>
<reference evidence="1" key="2">
    <citation type="journal article" date="2015" name="Data Brief">
        <title>Shoot transcriptome of the giant reed, Arundo donax.</title>
        <authorList>
            <person name="Barrero R.A."/>
            <person name="Guerrero F.D."/>
            <person name="Moolhuijzen P."/>
            <person name="Goolsby J.A."/>
            <person name="Tidwell J."/>
            <person name="Bellgard S.E."/>
            <person name="Bellgard M.I."/>
        </authorList>
    </citation>
    <scope>NUCLEOTIDE SEQUENCE</scope>
    <source>
        <tissue evidence="1">Shoot tissue taken approximately 20 cm above the soil surface</tissue>
    </source>
</reference>
<accession>A0A0A9B8E9</accession>
<dbReference type="AlphaFoldDB" id="A0A0A9B8E9"/>
<protein>
    <submittedName>
        <fullName evidence="1">Uncharacterized protein</fullName>
    </submittedName>
</protein>
<name>A0A0A9B8E9_ARUDO</name>
<evidence type="ECO:0000313" key="1">
    <source>
        <dbReference type="EMBL" id="JAD55557.1"/>
    </source>
</evidence>
<reference evidence="1" key="1">
    <citation type="submission" date="2014-09" db="EMBL/GenBank/DDBJ databases">
        <authorList>
            <person name="Magalhaes I.L.F."/>
            <person name="Oliveira U."/>
            <person name="Santos F.R."/>
            <person name="Vidigal T.H.D.A."/>
            <person name="Brescovit A.D."/>
            <person name="Santos A.J."/>
        </authorList>
    </citation>
    <scope>NUCLEOTIDE SEQUENCE</scope>
    <source>
        <tissue evidence="1">Shoot tissue taken approximately 20 cm above the soil surface</tissue>
    </source>
</reference>
<proteinExistence type="predicted"/>